<evidence type="ECO:0000259" key="1">
    <source>
        <dbReference type="Pfam" id="PF18726"/>
    </source>
</evidence>
<evidence type="ECO:0000313" key="2">
    <source>
        <dbReference type="EMBL" id="AJI79345.1"/>
    </source>
</evidence>
<dbReference type="OrthoDB" id="4421226at2"/>
<name>A0A0B6F4G9_9CORY</name>
<sequence>MAQVISATAAARSRNREALQCVRRDRFVGQALDLLADARKSAARGRLEDALEMAYRASLRAAGARVAASTVARRRRLPSSAWEQVALIGPADAQWAAEFKDYSRVRSRVASGLDPVPGEDAVYEYLALAARYVDATESELGFGGLAA</sequence>
<dbReference type="EMBL" id="CP010827">
    <property type="protein sequence ID" value="AJI79345.1"/>
    <property type="molecule type" value="Genomic_DNA"/>
</dbReference>
<protein>
    <recommendedName>
        <fullName evidence="1">SAV-6107-like HEPN domain-containing protein</fullName>
    </recommendedName>
</protein>
<dbReference type="Proteomes" id="UP000031890">
    <property type="component" value="Chromosome"/>
</dbReference>
<gene>
    <name evidence="2" type="ORF">CSING_09135</name>
</gene>
<organism evidence="2 3">
    <name type="scientific">Corynebacterium singulare</name>
    <dbReference type="NCBI Taxonomy" id="161899"/>
    <lineage>
        <taxon>Bacteria</taxon>
        <taxon>Bacillati</taxon>
        <taxon>Actinomycetota</taxon>
        <taxon>Actinomycetes</taxon>
        <taxon>Mycobacteriales</taxon>
        <taxon>Corynebacteriaceae</taxon>
        <taxon>Corynebacterium</taxon>
    </lineage>
</organism>
<evidence type="ECO:0000313" key="3">
    <source>
        <dbReference type="Proteomes" id="UP000031890"/>
    </source>
</evidence>
<dbReference type="STRING" id="161899.CSING_09135"/>
<accession>A0A0B6F4G9</accession>
<reference evidence="2 3" key="1">
    <citation type="journal article" date="2015" name="Genome Announc.">
        <title>Complete Genome Sequence and Annotation of Corynebacterium singulare DSM 44357, Isolated from a Human Semen Specimen.</title>
        <authorList>
            <person name="Merten M."/>
            <person name="Brinkrolf K."/>
            <person name="Albersmeier A."/>
            <person name="Kutter Y."/>
            <person name="Ruckert C."/>
            <person name="Tauch A."/>
        </authorList>
    </citation>
    <scope>NUCLEOTIDE SEQUENCE [LARGE SCALE GENOMIC DNA]</scope>
    <source>
        <strain evidence="2">IBS B52218</strain>
    </source>
</reference>
<proteinExistence type="predicted"/>
<dbReference type="HOGENOM" id="CLU_125870_1_0_11"/>
<dbReference type="Pfam" id="PF18726">
    <property type="entry name" value="HEPN_SAV_6107"/>
    <property type="match status" value="1"/>
</dbReference>
<feature type="domain" description="SAV-6107-like HEPN" evidence="1">
    <location>
        <begin position="51"/>
        <end position="135"/>
    </location>
</feature>
<dbReference type="InterPro" id="IPR040891">
    <property type="entry name" value="HEPN_SAV_6107"/>
</dbReference>
<dbReference type="RefSeq" id="WP_042531573.1">
    <property type="nucleotide sequence ID" value="NZ_CP010827.1"/>
</dbReference>
<dbReference type="AlphaFoldDB" id="A0A0B6F4G9"/>
<dbReference type="KEGG" id="csx:CSING_09135"/>